<protein>
    <submittedName>
        <fullName evidence="1">Uncharacterized protein</fullName>
    </submittedName>
</protein>
<dbReference type="RefSeq" id="WP_091834027.1">
    <property type="nucleotide sequence ID" value="NZ_FNZK01000018.1"/>
</dbReference>
<name>A0A1H7BZ35_9FIRM</name>
<dbReference type="EMBL" id="FNZK01000018">
    <property type="protein sequence ID" value="SEJ82829.1"/>
    <property type="molecule type" value="Genomic_DNA"/>
</dbReference>
<gene>
    <name evidence="1" type="ORF">SAMN05660742_11898</name>
</gene>
<dbReference type="AlphaFoldDB" id="A0A1H7BZ35"/>
<accession>A0A1H7BZ35</accession>
<reference evidence="1 2" key="1">
    <citation type="submission" date="2016-10" db="EMBL/GenBank/DDBJ databases">
        <authorList>
            <person name="de Groot N.N."/>
        </authorList>
    </citation>
    <scope>NUCLEOTIDE SEQUENCE [LARGE SCALE GENOMIC DNA]</scope>
    <source>
        <strain evidence="1 2">DSM 2179</strain>
    </source>
</reference>
<organism evidence="1 2">
    <name type="scientific">Propionispira arboris</name>
    <dbReference type="NCBI Taxonomy" id="84035"/>
    <lineage>
        <taxon>Bacteria</taxon>
        <taxon>Bacillati</taxon>
        <taxon>Bacillota</taxon>
        <taxon>Negativicutes</taxon>
        <taxon>Selenomonadales</taxon>
        <taxon>Selenomonadaceae</taxon>
        <taxon>Propionispira</taxon>
    </lineage>
</organism>
<dbReference type="STRING" id="84035.SAMN05660742_11898"/>
<dbReference type="Proteomes" id="UP000199662">
    <property type="component" value="Unassembled WGS sequence"/>
</dbReference>
<proteinExistence type="predicted"/>
<sequence>MEEDKIVTKQALLTISAGKRLIAKAVSSLAQIQKALENHTIIIVAGTTNGYVAEELLNQIDQLGDFSRDTFFRGVTIKPGKNVVKGAYFAKDIVLKKGKWIKGENVFTSAPQLGPGDIILKGGNAVDAAHKEVGILIGHPEIGTSAPILQAVIGRRAELILPIGLEKRVFGDIGTIAAKLNATNASGVRMLAVSGTIVTELDALEHLTGVSAELVASGGIYGAEGSCWLTVTGREDQVGQALEIMKSIAGEPAFGA</sequence>
<keyword evidence="2" id="KW-1185">Reference proteome</keyword>
<evidence type="ECO:0000313" key="1">
    <source>
        <dbReference type="EMBL" id="SEJ82829.1"/>
    </source>
</evidence>
<evidence type="ECO:0000313" key="2">
    <source>
        <dbReference type="Proteomes" id="UP000199662"/>
    </source>
</evidence>